<dbReference type="PANTHER" id="PTHR21015:SF22">
    <property type="entry name" value="GLYCOSYLTRANSFERASE"/>
    <property type="match status" value="1"/>
</dbReference>
<reference evidence="1 2" key="1">
    <citation type="submission" date="2016-05" db="EMBL/GenBank/DDBJ databases">
        <title>Genomic and physiological characterization of Planctopirus sp. isolated from fresh water lake.</title>
        <authorList>
            <person name="Subhash Y."/>
            <person name="Ramana C."/>
        </authorList>
    </citation>
    <scope>NUCLEOTIDE SEQUENCE [LARGE SCALE GENOMIC DNA]</scope>
    <source>
        <strain evidence="1 2">JC280</strain>
    </source>
</reference>
<sequence>MRILYGANSQGQGHLSKAASLIPVLEARGHDVRLITSGPALTSSGYQFRWHRHFAGLPYAVHQGQTDFPKTAWNWFKESPRTFGCLRAVRQIVREYQPDLIISDFEPLTASPLLAPRCEVLAVSRQVALLDRDLEFPAHLAKNARLARAAMRLFTLGADRFFGYHYAPTSYRCLPPVVRPEIVHSQSKRGEHLLVYAHFADSRRLVEWAARERVPVVAYGFAAASWIEQKWVQFRQASRQQMELDLLSARAVITSAGFTTPLEAYLLGLPVTVVPLPNQWEQQVNAWQLEQLGIAHACQDWDYDFAWRQEASGLNLSLRRWLSTSIDFIADRIVGKGHSPRDWTDQPIRQAVGTSYRAA</sequence>
<name>A0A1C3EHM8_9PLAN</name>
<accession>A0A1C3EHM8</accession>
<proteinExistence type="predicted"/>
<dbReference type="EMBL" id="LYDR01000063">
    <property type="protein sequence ID" value="ODA32709.1"/>
    <property type="molecule type" value="Genomic_DNA"/>
</dbReference>
<dbReference type="OrthoDB" id="9793805at2"/>
<organism evidence="1 2">
    <name type="scientific">Planctopirus hydrillae</name>
    <dbReference type="NCBI Taxonomy" id="1841610"/>
    <lineage>
        <taxon>Bacteria</taxon>
        <taxon>Pseudomonadati</taxon>
        <taxon>Planctomycetota</taxon>
        <taxon>Planctomycetia</taxon>
        <taxon>Planctomycetales</taxon>
        <taxon>Planctomycetaceae</taxon>
        <taxon>Planctopirus</taxon>
    </lineage>
</organism>
<comment type="caution">
    <text evidence="1">The sequence shown here is derived from an EMBL/GenBank/DDBJ whole genome shotgun (WGS) entry which is preliminary data.</text>
</comment>
<dbReference type="PANTHER" id="PTHR21015">
    <property type="entry name" value="UDP-N-ACETYLGLUCOSAMINE--N-ACETYLMURAMYL-(PENTAPEPTIDE) PYROPHOSPHORYL-UNDECAPRENOL N-ACETYLGLUCOSAMINE TRANSFERASE 1"/>
    <property type="match status" value="1"/>
</dbReference>
<dbReference type="STRING" id="1841610.A6X21_20395"/>
<dbReference type="AlphaFoldDB" id="A0A1C3EHM8"/>
<evidence type="ECO:0000313" key="1">
    <source>
        <dbReference type="EMBL" id="ODA32709.1"/>
    </source>
</evidence>
<dbReference type="Pfam" id="PF13528">
    <property type="entry name" value="Glyco_trans_1_3"/>
    <property type="match status" value="1"/>
</dbReference>
<protein>
    <recommendedName>
        <fullName evidence="3">Glycosyl transferase family 28 C-terminal domain-containing protein</fullName>
    </recommendedName>
</protein>
<keyword evidence="2" id="KW-1185">Reference proteome</keyword>
<dbReference type="Proteomes" id="UP000094828">
    <property type="component" value="Unassembled WGS sequence"/>
</dbReference>
<gene>
    <name evidence="1" type="ORF">A6X21_20395</name>
</gene>
<dbReference type="Gene3D" id="3.40.50.2000">
    <property type="entry name" value="Glycogen Phosphorylase B"/>
    <property type="match status" value="2"/>
</dbReference>
<dbReference type="GO" id="GO:0016757">
    <property type="term" value="F:glycosyltransferase activity"/>
    <property type="evidence" value="ECO:0007669"/>
    <property type="project" value="TreeGrafter"/>
</dbReference>
<dbReference type="SUPFAM" id="SSF53756">
    <property type="entry name" value="UDP-Glycosyltransferase/glycogen phosphorylase"/>
    <property type="match status" value="1"/>
</dbReference>
<evidence type="ECO:0000313" key="2">
    <source>
        <dbReference type="Proteomes" id="UP000094828"/>
    </source>
</evidence>
<evidence type="ECO:0008006" key="3">
    <source>
        <dbReference type="Google" id="ProtNLM"/>
    </source>
</evidence>
<dbReference type="RefSeq" id="WP_068847222.1">
    <property type="nucleotide sequence ID" value="NZ_LYDR01000063.1"/>
</dbReference>